<keyword evidence="4" id="KW-0812">Transmembrane</keyword>
<dbReference type="PANTHER" id="PTHR30290:SF9">
    <property type="entry name" value="OLIGOPEPTIDE-BINDING PROTEIN APPA"/>
    <property type="match status" value="1"/>
</dbReference>
<reference evidence="6" key="1">
    <citation type="submission" date="2021-01" db="EMBL/GenBank/DDBJ databases">
        <authorList>
            <person name="Corre E."/>
            <person name="Pelletier E."/>
            <person name="Niang G."/>
            <person name="Scheremetjew M."/>
            <person name="Finn R."/>
            <person name="Kale V."/>
            <person name="Holt S."/>
            <person name="Cochrane G."/>
            <person name="Meng A."/>
            <person name="Brown T."/>
            <person name="Cohen L."/>
        </authorList>
    </citation>
    <scope>NUCLEOTIDE SEQUENCE</scope>
    <source>
        <strain evidence="6">10249 10 AB</strain>
    </source>
</reference>
<evidence type="ECO:0000256" key="1">
    <source>
        <dbReference type="ARBA" id="ARBA00005695"/>
    </source>
</evidence>
<evidence type="ECO:0000256" key="2">
    <source>
        <dbReference type="ARBA" id="ARBA00022448"/>
    </source>
</evidence>
<name>A0A7S4EEL3_9STRA</name>
<protein>
    <recommendedName>
        <fullName evidence="5">Solute-binding protein family 5 domain-containing protein</fullName>
    </recommendedName>
</protein>
<dbReference type="Gene3D" id="3.40.190.10">
    <property type="entry name" value="Periplasmic binding protein-like II"/>
    <property type="match status" value="1"/>
</dbReference>
<feature type="domain" description="Solute-binding protein family 5" evidence="5">
    <location>
        <begin position="44"/>
        <end position="214"/>
    </location>
</feature>
<comment type="similarity">
    <text evidence="1">Belongs to the bacterial solute-binding protein 5 family.</text>
</comment>
<dbReference type="Gene3D" id="3.10.105.10">
    <property type="entry name" value="Dipeptide-binding Protein, Domain 3"/>
    <property type="match status" value="1"/>
</dbReference>
<dbReference type="InterPro" id="IPR039424">
    <property type="entry name" value="SBP_5"/>
</dbReference>
<dbReference type="SUPFAM" id="SSF53850">
    <property type="entry name" value="Periplasmic binding protein-like II"/>
    <property type="match status" value="1"/>
</dbReference>
<evidence type="ECO:0000256" key="3">
    <source>
        <dbReference type="ARBA" id="ARBA00022729"/>
    </source>
</evidence>
<evidence type="ECO:0000313" key="6">
    <source>
        <dbReference type="EMBL" id="CAE0707361.1"/>
    </source>
</evidence>
<accession>A0A7S4EEL3</accession>
<evidence type="ECO:0000259" key="5">
    <source>
        <dbReference type="Pfam" id="PF00496"/>
    </source>
</evidence>
<dbReference type="AlphaFoldDB" id="A0A7S4EEL3"/>
<keyword evidence="4" id="KW-1133">Transmembrane helix</keyword>
<keyword evidence="2" id="KW-0813">Transport</keyword>
<keyword evidence="3" id="KW-0732">Signal</keyword>
<keyword evidence="4" id="KW-0472">Membrane</keyword>
<dbReference type="Pfam" id="PF00496">
    <property type="entry name" value="SBP_bac_5"/>
    <property type="match status" value="1"/>
</dbReference>
<organism evidence="6">
    <name type="scientific">Pseudo-nitzschia australis</name>
    <dbReference type="NCBI Taxonomy" id="44445"/>
    <lineage>
        <taxon>Eukaryota</taxon>
        <taxon>Sar</taxon>
        <taxon>Stramenopiles</taxon>
        <taxon>Ochrophyta</taxon>
        <taxon>Bacillariophyta</taxon>
        <taxon>Bacillariophyceae</taxon>
        <taxon>Bacillariophycidae</taxon>
        <taxon>Bacillariales</taxon>
        <taxon>Bacillariaceae</taxon>
        <taxon>Pseudo-nitzschia</taxon>
    </lineage>
</organism>
<sequence length="274" mass="29477">MLSPAAFSKGNTTDPITHNSCHVGWGTIGSAESPDDVVCAGITQISGTGPFVFKSRSTETKDDEEIDTEVIFTGNSDYWGGAPAIETLKIIRYENSEGAKAALLGGSLDVIWGSGVLSDKDIAEVQDNDKYQGQIQVFHSKDIQNVILLLNSGKPPLNDINLRKTIIHAIDKAAIVEEELAGLQKVVDNVFPLDAPNCEVDLTPRWDYDPEKASLLFCDREEIKKSSSLSIGLGIGLGGLCLVALVVAVNANNKRKNVEAELDLLRKNANAQEA</sequence>
<proteinExistence type="inferred from homology"/>
<gene>
    <name evidence="6" type="ORF">PAUS00366_LOCUS81</name>
</gene>
<evidence type="ECO:0000256" key="4">
    <source>
        <dbReference type="SAM" id="Phobius"/>
    </source>
</evidence>
<dbReference type="GO" id="GO:0015833">
    <property type="term" value="P:peptide transport"/>
    <property type="evidence" value="ECO:0007669"/>
    <property type="project" value="TreeGrafter"/>
</dbReference>
<dbReference type="GO" id="GO:1904680">
    <property type="term" value="F:peptide transmembrane transporter activity"/>
    <property type="evidence" value="ECO:0007669"/>
    <property type="project" value="TreeGrafter"/>
</dbReference>
<feature type="transmembrane region" description="Helical" evidence="4">
    <location>
        <begin position="229"/>
        <end position="249"/>
    </location>
</feature>
<dbReference type="EMBL" id="HBIX01000095">
    <property type="protein sequence ID" value="CAE0707361.1"/>
    <property type="molecule type" value="Transcribed_RNA"/>
</dbReference>
<dbReference type="InterPro" id="IPR000914">
    <property type="entry name" value="SBP_5_dom"/>
</dbReference>
<dbReference type="PANTHER" id="PTHR30290">
    <property type="entry name" value="PERIPLASMIC BINDING COMPONENT OF ABC TRANSPORTER"/>
    <property type="match status" value="1"/>
</dbReference>